<evidence type="ECO:0000313" key="11">
    <source>
        <dbReference type="EMBL" id="QSL65947.1"/>
    </source>
</evidence>
<dbReference type="PANTHER" id="PTHR10071">
    <property type="entry name" value="TRANSCRIPTION FACTOR GATA FAMILY MEMBER"/>
    <property type="match status" value="1"/>
</dbReference>
<sequence>MPRIEAVAGGDDGKEMASSDGSSFPEKMLDLNEENEISYDQNMMKKFSKGVYCSNCGVSYTPLWRRTSKGQYVCNACGLYSKAKNMSRPIRLKRVMVSSVSHRIRRKAAILLKVNGETCSGNGQCNGAGAAQGCDGCSVFNNKISKTTKFISELENGGRESVGNFNLSIDNYDIDTVTCQNCGTTTTPLWRRDDSGNTICNACGLYYKLHSVHRPVSMKKNSIKRRKRIHVQNKNENVDSNVENATSSLLELSNGSFVSLSYVSPEETSPSLKTLSDKAENDQDGAKLNEQNFQTDSSFDSTLYLKNIVNANDNHKDDSTSLLDPTTSSQTCLESNKNSCAVPGIQPMLNSPPDDSSNLSFKVHTNMASIIELLPLEHPSGVEILIVPENVEKDASMYKKYIQNIKEDVKIHAERLKLMFSNAQRIIEECDKKLSSR</sequence>
<accession>A0A899GBI5</accession>
<dbReference type="GO" id="GO:0001227">
    <property type="term" value="F:DNA-binding transcription repressor activity, RNA polymerase II-specific"/>
    <property type="evidence" value="ECO:0007669"/>
    <property type="project" value="UniProtKB-ARBA"/>
</dbReference>
<dbReference type="InterPro" id="IPR013088">
    <property type="entry name" value="Znf_NHR/GATA"/>
</dbReference>
<dbReference type="GO" id="GO:0045944">
    <property type="term" value="P:positive regulation of transcription by RNA polymerase II"/>
    <property type="evidence" value="ECO:0007669"/>
    <property type="project" value="TreeGrafter"/>
</dbReference>
<dbReference type="Pfam" id="PF00320">
    <property type="entry name" value="GATA"/>
    <property type="match status" value="2"/>
</dbReference>
<evidence type="ECO:0000256" key="9">
    <source>
        <dbReference type="SAM" id="MobiDB-lite"/>
    </source>
</evidence>
<keyword evidence="7" id="KW-0539">Nucleus</keyword>
<evidence type="ECO:0000256" key="8">
    <source>
        <dbReference type="PROSITE-ProRule" id="PRU00094"/>
    </source>
</evidence>
<dbReference type="Proteomes" id="UP000663699">
    <property type="component" value="Chromosome 9"/>
</dbReference>
<dbReference type="GO" id="GO:0000978">
    <property type="term" value="F:RNA polymerase II cis-regulatory region sequence-specific DNA binding"/>
    <property type="evidence" value="ECO:0007669"/>
    <property type="project" value="TreeGrafter"/>
</dbReference>
<keyword evidence="3 8" id="KW-0863">Zinc-finger</keyword>
<dbReference type="CDD" id="cd00202">
    <property type="entry name" value="ZnF_GATA"/>
    <property type="match status" value="2"/>
</dbReference>
<evidence type="ECO:0000256" key="1">
    <source>
        <dbReference type="ARBA" id="ARBA00004123"/>
    </source>
</evidence>
<dbReference type="Gene3D" id="3.30.50.10">
    <property type="entry name" value="Erythroid Transcription Factor GATA-1, subunit A"/>
    <property type="match status" value="2"/>
</dbReference>
<gene>
    <name evidence="11" type="ORF">MERGE_003084</name>
</gene>
<evidence type="ECO:0000256" key="2">
    <source>
        <dbReference type="ARBA" id="ARBA00022723"/>
    </source>
</evidence>
<keyword evidence="2" id="KW-0479">Metal-binding</keyword>
<dbReference type="PROSITE" id="PS00344">
    <property type="entry name" value="GATA_ZN_FINGER_1"/>
    <property type="match status" value="2"/>
</dbReference>
<dbReference type="SUPFAM" id="SSF57716">
    <property type="entry name" value="Glucocorticoid receptor-like (DNA-binding domain)"/>
    <property type="match status" value="2"/>
</dbReference>
<evidence type="ECO:0000256" key="7">
    <source>
        <dbReference type="ARBA" id="ARBA00023242"/>
    </source>
</evidence>
<dbReference type="SMART" id="SM00401">
    <property type="entry name" value="ZnF_GATA"/>
    <property type="match status" value="2"/>
</dbReference>
<evidence type="ECO:0000313" key="12">
    <source>
        <dbReference type="Proteomes" id="UP000663699"/>
    </source>
</evidence>
<feature type="region of interest" description="Disordered" evidence="9">
    <location>
        <begin position="1"/>
        <end position="26"/>
    </location>
</feature>
<dbReference type="PANTHER" id="PTHR10071:SF335">
    <property type="entry name" value="IRON-SENSING TRANSCRIPTIONAL REPRESSOR-RELATED"/>
    <property type="match status" value="1"/>
</dbReference>
<keyword evidence="5" id="KW-0805">Transcription regulation</keyword>
<evidence type="ECO:0000256" key="4">
    <source>
        <dbReference type="ARBA" id="ARBA00022833"/>
    </source>
</evidence>
<dbReference type="InterPro" id="IPR000679">
    <property type="entry name" value="Znf_GATA"/>
</dbReference>
<dbReference type="EMBL" id="CP054540">
    <property type="protein sequence ID" value="QSL65947.1"/>
    <property type="molecule type" value="Genomic_DNA"/>
</dbReference>
<keyword evidence="4" id="KW-0862">Zinc</keyword>
<reference evidence="11" key="1">
    <citation type="submission" date="2020-06" db="EMBL/GenBank/DDBJ databases">
        <title>Genomes of multiple members of Pneumocystis genus reveal paths to human pathogen Pneumocystis jirovecii.</title>
        <authorList>
            <person name="Cisse O.H."/>
            <person name="Ma L."/>
            <person name="Dekker J."/>
            <person name="Khil P."/>
            <person name="Jo J."/>
            <person name="Brenchley J."/>
            <person name="Blair R."/>
            <person name="Pahar B."/>
            <person name="Chabe M."/>
            <person name="Van Rompay K.A."/>
            <person name="Keesler R."/>
            <person name="Sukura A."/>
            <person name="Hirsch V."/>
            <person name="Kutty G."/>
            <person name="Liu Y."/>
            <person name="Peng L."/>
            <person name="Chen J."/>
            <person name="Song J."/>
            <person name="Weissenbacher-Lang C."/>
            <person name="Xu J."/>
            <person name="Upham N.S."/>
            <person name="Stajich J.E."/>
            <person name="Cuomo C.A."/>
            <person name="Cushion M.T."/>
            <person name="Kovacs J.A."/>
        </authorList>
    </citation>
    <scope>NUCLEOTIDE SEQUENCE</scope>
    <source>
        <strain evidence="11">2A</strain>
    </source>
</reference>
<dbReference type="AlphaFoldDB" id="A0A899GBI5"/>
<feature type="domain" description="GATA-type" evidence="10">
    <location>
        <begin position="47"/>
        <end position="103"/>
    </location>
</feature>
<evidence type="ECO:0000256" key="5">
    <source>
        <dbReference type="ARBA" id="ARBA00023015"/>
    </source>
</evidence>
<dbReference type="OrthoDB" id="515401at2759"/>
<dbReference type="FunFam" id="3.30.50.10:FF:000007">
    <property type="entry name" value="Nitrogen regulatory AreA, N-terminal"/>
    <property type="match status" value="1"/>
</dbReference>
<organism evidence="11 12">
    <name type="scientific">Pneumocystis wakefieldiae</name>
    <dbReference type="NCBI Taxonomy" id="38082"/>
    <lineage>
        <taxon>Eukaryota</taxon>
        <taxon>Fungi</taxon>
        <taxon>Dikarya</taxon>
        <taxon>Ascomycota</taxon>
        <taxon>Taphrinomycotina</taxon>
        <taxon>Pneumocystomycetes</taxon>
        <taxon>Pneumocystaceae</taxon>
        <taxon>Pneumocystis</taxon>
    </lineage>
</organism>
<protein>
    <recommendedName>
        <fullName evidence="10">GATA-type domain-containing protein</fullName>
    </recommendedName>
</protein>
<keyword evidence="6" id="KW-0804">Transcription</keyword>
<feature type="domain" description="GATA-type" evidence="10">
    <location>
        <begin position="179"/>
        <end position="226"/>
    </location>
</feature>
<dbReference type="PRINTS" id="PR00619">
    <property type="entry name" value="GATAZNFINGER"/>
</dbReference>
<keyword evidence="12" id="KW-1185">Reference proteome</keyword>
<evidence type="ECO:0000256" key="3">
    <source>
        <dbReference type="ARBA" id="ARBA00022771"/>
    </source>
</evidence>
<proteinExistence type="predicted"/>
<dbReference type="GO" id="GO:0005634">
    <property type="term" value="C:nucleus"/>
    <property type="evidence" value="ECO:0007669"/>
    <property type="project" value="UniProtKB-SubCell"/>
</dbReference>
<evidence type="ECO:0000256" key="6">
    <source>
        <dbReference type="ARBA" id="ARBA00023163"/>
    </source>
</evidence>
<dbReference type="InterPro" id="IPR039355">
    <property type="entry name" value="Transcription_factor_GATA"/>
</dbReference>
<dbReference type="GO" id="GO:0008270">
    <property type="term" value="F:zinc ion binding"/>
    <property type="evidence" value="ECO:0007669"/>
    <property type="project" value="UniProtKB-KW"/>
</dbReference>
<dbReference type="PROSITE" id="PS50114">
    <property type="entry name" value="GATA_ZN_FINGER_2"/>
    <property type="match status" value="2"/>
</dbReference>
<comment type="subcellular location">
    <subcellularLocation>
        <location evidence="1">Nucleus</location>
    </subcellularLocation>
</comment>
<name>A0A899GBI5_9ASCO</name>
<evidence type="ECO:0000259" key="10">
    <source>
        <dbReference type="PROSITE" id="PS50114"/>
    </source>
</evidence>